<evidence type="ECO:0000313" key="12">
    <source>
        <dbReference type="Proteomes" id="UP001266807"/>
    </source>
</evidence>
<reference evidence="10 11" key="1">
    <citation type="submission" date="2020-09" db="EMBL/GenBank/DDBJ databases">
        <title>Characterization of Paenibacillus peoriae strain ZF390 with broad-spectrum antimicrobial activity as a potential biocontrol agent.</title>
        <authorList>
            <person name="Li L."/>
            <person name="Zhao Y."/>
            <person name="Li B."/>
            <person name="Xie X."/>
        </authorList>
    </citation>
    <scope>NUCLEOTIDE SEQUENCE [LARGE SCALE GENOMIC DNA]</scope>
    <source>
        <strain evidence="10 11">ZF390</strain>
    </source>
</reference>
<feature type="transmembrane region" description="Helical" evidence="8">
    <location>
        <begin position="212"/>
        <end position="229"/>
    </location>
</feature>
<keyword evidence="7 8" id="KW-0472">Membrane</keyword>
<feature type="transmembrane region" description="Helical" evidence="8">
    <location>
        <begin position="182"/>
        <end position="200"/>
    </location>
</feature>
<dbReference type="InterPro" id="IPR004776">
    <property type="entry name" value="Mem_transp_PIN-like"/>
</dbReference>
<gene>
    <name evidence="10" type="ORF">IAQ67_18770</name>
    <name evidence="9" type="ORF">J2W98_000955</name>
</gene>
<keyword evidence="3" id="KW-0813">Transport</keyword>
<dbReference type="RefSeq" id="WP_025718424.1">
    <property type="nucleotide sequence ID" value="NZ_CP011512.1"/>
</dbReference>
<evidence type="ECO:0000313" key="11">
    <source>
        <dbReference type="Proteomes" id="UP000516384"/>
    </source>
</evidence>
<dbReference type="AlphaFoldDB" id="A0A0K2FB16"/>
<feature type="transmembrane region" description="Helical" evidence="8">
    <location>
        <begin position="299"/>
        <end position="318"/>
    </location>
</feature>
<keyword evidence="4" id="KW-1003">Cell membrane</keyword>
<dbReference type="EMBL" id="CP061172">
    <property type="protein sequence ID" value="QNR65899.1"/>
    <property type="molecule type" value="Genomic_DNA"/>
</dbReference>
<evidence type="ECO:0000256" key="6">
    <source>
        <dbReference type="ARBA" id="ARBA00022989"/>
    </source>
</evidence>
<sequence>MATGHIFIILIPIFFVILIGYFAGLFKAFNPASSKGLNTLVTKFALPAHLFIGITTTPRETLIQKWPFLVALLLGVIGFYIVLLIVYRLIAKKGLTESSMFALNSTQPSFAFMGIPVLGSLFGSAAVAIPIAITGIVVNAILDPLASILGTVGQRKTTESDGTKGNLFKVTMKSVLHGLSEPLACVPLFGVVLTLCGFHAPKLLQSMFDQIGNITAGTALFAIGVTIGIKKITFSPKALSIAVLKAIVMPIVMLGIAVLIGLSHEDVTKAVLLVAFPGSAVAAMIATRYETLETEAASAFVISSVLSLISLPLLISLLL</sequence>
<dbReference type="Proteomes" id="UP000516384">
    <property type="component" value="Chromosome"/>
</dbReference>
<keyword evidence="6 8" id="KW-1133">Transmembrane helix</keyword>
<keyword evidence="12" id="KW-1185">Reference proteome</keyword>
<dbReference type="PANTHER" id="PTHR36838:SF1">
    <property type="entry name" value="SLR1864 PROTEIN"/>
    <property type="match status" value="1"/>
</dbReference>
<dbReference type="KEGG" id="ppeo:ABE82_16180"/>
<dbReference type="OrthoDB" id="9798064at2"/>
<evidence type="ECO:0000256" key="3">
    <source>
        <dbReference type="ARBA" id="ARBA00022448"/>
    </source>
</evidence>
<organism evidence="10 11">
    <name type="scientific">Paenibacillus peoriae</name>
    <dbReference type="NCBI Taxonomy" id="59893"/>
    <lineage>
        <taxon>Bacteria</taxon>
        <taxon>Bacillati</taxon>
        <taxon>Bacillota</taxon>
        <taxon>Bacilli</taxon>
        <taxon>Bacillales</taxon>
        <taxon>Paenibacillaceae</taxon>
        <taxon>Paenibacillus</taxon>
    </lineage>
</organism>
<feature type="transmembrane region" description="Helical" evidence="8">
    <location>
        <begin position="6"/>
        <end position="26"/>
    </location>
</feature>
<feature type="transmembrane region" description="Helical" evidence="8">
    <location>
        <begin position="270"/>
        <end position="287"/>
    </location>
</feature>
<dbReference type="InterPro" id="IPR038770">
    <property type="entry name" value="Na+/solute_symporter_sf"/>
</dbReference>
<reference evidence="9 12" key="2">
    <citation type="submission" date="2023-07" db="EMBL/GenBank/DDBJ databases">
        <title>Sorghum-associated microbial communities from plants grown in Nebraska, USA.</title>
        <authorList>
            <person name="Schachtman D."/>
        </authorList>
    </citation>
    <scope>NUCLEOTIDE SEQUENCE [LARGE SCALE GENOMIC DNA]</scope>
    <source>
        <strain evidence="9 12">BE143</strain>
    </source>
</reference>
<accession>A0A0K2FB16</accession>
<keyword evidence="5 8" id="KW-0812">Transmembrane</keyword>
<evidence type="ECO:0000256" key="4">
    <source>
        <dbReference type="ARBA" id="ARBA00022475"/>
    </source>
</evidence>
<evidence type="ECO:0000256" key="1">
    <source>
        <dbReference type="ARBA" id="ARBA00004651"/>
    </source>
</evidence>
<comment type="similarity">
    <text evidence="2">Belongs to the auxin efflux carrier (TC 2.A.69) family.</text>
</comment>
<evidence type="ECO:0000313" key="9">
    <source>
        <dbReference type="EMBL" id="MDR6776708.1"/>
    </source>
</evidence>
<dbReference type="Gene3D" id="1.20.1530.20">
    <property type="match status" value="1"/>
</dbReference>
<dbReference type="Pfam" id="PF03547">
    <property type="entry name" value="Mem_trans"/>
    <property type="match status" value="1"/>
</dbReference>
<feature type="transmembrane region" description="Helical" evidence="8">
    <location>
        <begin position="110"/>
        <end position="138"/>
    </location>
</feature>
<dbReference type="EMBL" id="JAVDUG010000001">
    <property type="protein sequence ID" value="MDR6776708.1"/>
    <property type="molecule type" value="Genomic_DNA"/>
</dbReference>
<evidence type="ECO:0000313" key="10">
    <source>
        <dbReference type="EMBL" id="QNR65899.1"/>
    </source>
</evidence>
<dbReference type="GO" id="GO:0005886">
    <property type="term" value="C:plasma membrane"/>
    <property type="evidence" value="ECO:0007669"/>
    <property type="project" value="UniProtKB-SubCell"/>
</dbReference>
<evidence type="ECO:0000256" key="2">
    <source>
        <dbReference type="ARBA" id="ARBA00010145"/>
    </source>
</evidence>
<name>A0A0K2FB16_9BACL</name>
<dbReference type="GO" id="GO:0055085">
    <property type="term" value="P:transmembrane transport"/>
    <property type="evidence" value="ECO:0007669"/>
    <property type="project" value="InterPro"/>
</dbReference>
<dbReference type="PANTHER" id="PTHR36838">
    <property type="entry name" value="AUXIN EFFLUX CARRIER FAMILY PROTEIN"/>
    <property type="match status" value="1"/>
</dbReference>
<feature type="transmembrane region" description="Helical" evidence="8">
    <location>
        <begin position="241"/>
        <end position="264"/>
    </location>
</feature>
<dbReference type="Proteomes" id="UP001266807">
    <property type="component" value="Unassembled WGS sequence"/>
</dbReference>
<evidence type="ECO:0000256" key="5">
    <source>
        <dbReference type="ARBA" id="ARBA00022692"/>
    </source>
</evidence>
<proteinExistence type="inferred from homology"/>
<evidence type="ECO:0000256" key="7">
    <source>
        <dbReference type="ARBA" id="ARBA00023136"/>
    </source>
</evidence>
<feature type="transmembrane region" description="Helical" evidence="8">
    <location>
        <begin position="68"/>
        <end position="90"/>
    </location>
</feature>
<evidence type="ECO:0000256" key="8">
    <source>
        <dbReference type="SAM" id="Phobius"/>
    </source>
</evidence>
<comment type="subcellular location">
    <subcellularLocation>
        <location evidence="1">Cell membrane</location>
        <topology evidence="1">Multi-pass membrane protein</topology>
    </subcellularLocation>
</comment>
<protein>
    <submittedName>
        <fullName evidence="10">AEC family transporter</fullName>
    </submittedName>
    <submittedName>
        <fullName evidence="9">Auxin efflux carrier (AEC)</fullName>
    </submittedName>
</protein>